<proteinExistence type="predicted"/>
<evidence type="ECO:0000313" key="1">
    <source>
        <dbReference type="EMBL" id="GEO17569.1"/>
    </source>
</evidence>
<keyword evidence="2" id="KW-1185">Reference proteome</keyword>
<evidence type="ECO:0000313" key="2">
    <source>
        <dbReference type="Proteomes" id="UP000321085"/>
    </source>
</evidence>
<dbReference type="Proteomes" id="UP000321085">
    <property type="component" value="Unassembled WGS sequence"/>
</dbReference>
<dbReference type="AlphaFoldDB" id="A0A512C032"/>
<dbReference type="EMBL" id="BJYU01000111">
    <property type="protein sequence ID" value="GEO17569.1"/>
    <property type="molecule type" value="Genomic_DNA"/>
</dbReference>
<protein>
    <submittedName>
        <fullName evidence="1">Uncharacterized protein</fullName>
    </submittedName>
</protein>
<name>A0A512C032_9HYPH</name>
<comment type="caution">
    <text evidence="1">The sequence shown here is derived from an EMBL/GenBank/DDBJ whole genome shotgun (WGS) entry which is preliminary data.</text>
</comment>
<gene>
    <name evidence="1" type="ORF">MAE02_52650</name>
</gene>
<accession>A0A512C032</accession>
<organism evidence="1 2">
    <name type="scientific">Microvirga aerophila</name>
    <dbReference type="NCBI Taxonomy" id="670291"/>
    <lineage>
        <taxon>Bacteria</taxon>
        <taxon>Pseudomonadati</taxon>
        <taxon>Pseudomonadota</taxon>
        <taxon>Alphaproteobacteria</taxon>
        <taxon>Hyphomicrobiales</taxon>
        <taxon>Methylobacteriaceae</taxon>
        <taxon>Microvirga</taxon>
    </lineage>
</organism>
<sequence length="173" mass="17734">MPAGLANALSHARHLPLGTLVFLLGGGLAHAQTQATSASPFAGFAGSWSGSGTVALSNGTTERLRCQATYAVASAGTNLRQNLRCASDSYNFELRTDINAEGGRVGGVWAETTRNMQGRISGRVSAGRIDAVAEGPGFSAGIAMAPQGARQAVSIRSQGTELSQVSVTMARAR</sequence>
<reference evidence="1 2" key="1">
    <citation type="submission" date="2019-07" db="EMBL/GenBank/DDBJ databases">
        <title>Whole genome shotgun sequence of Microvirga aerophila NBRC 106136.</title>
        <authorList>
            <person name="Hosoyama A."/>
            <person name="Uohara A."/>
            <person name="Ohji S."/>
            <person name="Ichikawa N."/>
        </authorList>
    </citation>
    <scope>NUCLEOTIDE SEQUENCE [LARGE SCALE GENOMIC DNA]</scope>
    <source>
        <strain evidence="1 2">NBRC 106136</strain>
    </source>
</reference>